<feature type="compositionally biased region" description="Pro residues" evidence="6">
    <location>
        <begin position="287"/>
        <end position="300"/>
    </location>
</feature>
<dbReference type="SUPFAM" id="SSF69593">
    <property type="entry name" value="Glycerol-3-phosphate (1)-acyltransferase"/>
    <property type="match status" value="1"/>
</dbReference>
<keyword evidence="3" id="KW-0808">Transferase</keyword>
<comment type="pathway">
    <text evidence="1">Lipid metabolism.</text>
</comment>
<dbReference type="CDD" id="cd07989">
    <property type="entry name" value="LPLAT_AGPAT-like"/>
    <property type="match status" value="1"/>
</dbReference>
<keyword evidence="2" id="KW-0444">Lipid biosynthesis</keyword>
<dbReference type="AlphaFoldDB" id="A0A1D3DM10"/>
<dbReference type="GO" id="GO:0006654">
    <property type="term" value="P:phosphatidic acid biosynthetic process"/>
    <property type="evidence" value="ECO:0007669"/>
    <property type="project" value="TreeGrafter"/>
</dbReference>
<comment type="caution">
    <text evidence="8">The sequence shown here is derived from an EMBL/GenBank/DDBJ whole genome shotgun (WGS) entry which is preliminary data.</text>
</comment>
<dbReference type="RefSeq" id="WP_023591087.1">
    <property type="nucleotide sequence ID" value="NZ_ASHX02000001.1"/>
</dbReference>
<dbReference type="Pfam" id="PF01553">
    <property type="entry name" value="Acyltransferase"/>
    <property type="match status" value="1"/>
</dbReference>
<evidence type="ECO:0000256" key="1">
    <source>
        <dbReference type="ARBA" id="ARBA00005189"/>
    </source>
</evidence>
<evidence type="ECO:0000256" key="5">
    <source>
        <dbReference type="ARBA" id="ARBA00023315"/>
    </source>
</evidence>
<evidence type="ECO:0000256" key="4">
    <source>
        <dbReference type="ARBA" id="ARBA00023098"/>
    </source>
</evidence>
<dbReference type="SMART" id="SM00563">
    <property type="entry name" value="PlsC"/>
    <property type="match status" value="1"/>
</dbReference>
<organism evidence="8 9">
    <name type="scientific">Streptomyces thermolilacinus SPC6</name>
    <dbReference type="NCBI Taxonomy" id="1306406"/>
    <lineage>
        <taxon>Bacteria</taxon>
        <taxon>Bacillati</taxon>
        <taxon>Actinomycetota</taxon>
        <taxon>Actinomycetes</taxon>
        <taxon>Kitasatosporales</taxon>
        <taxon>Streptomycetaceae</taxon>
        <taxon>Streptomyces</taxon>
    </lineage>
</organism>
<keyword evidence="5 8" id="KW-0012">Acyltransferase</keyword>
<feature type="region of interest" description="Disordered" evidence="6">
    <location>
        <begin position="281"/>
        <end position="336"/>
    </location>
</feature>
<sequence length="336" mass="34653">MSAWLPTAPCVPERCATPAGPAAGPLLAALRVAAGLTAVLAGLALAPLTAPLRPAARHRLTRVWCRTVLRAFGVRARVTGAPPPPGPLLVVANHVSWLDVVLVAAVLPGRMVAKREVRHWPLLGPLAALGGTLFLDRDRLRALPGAVRGLARALAAGHRVVVFPEGSTWCGRAHGRFRPAAFQAALDAGAAVQPVRITYRPVGPAAFVGDDPLAVSLWRVAAAGRLTAEIRLLAPIPHGAHPDRRALARAARTAVSGPTPATTCPATTIPVATARGATIPYTTVPHRPAPYRPVPVPGAPPGQTAVARDSANRPASSVHHRDSSMPAASSSAATPS</sequence>
<dbReference type="InterPro" id="IPR002123">
    <property type="entry name" value="Plipid/glycerol_acylTrfase"/>
</dbReference>
<dbReference type="eggNOG" id="COG0204">
    <property type="taxonomic scope" value="Bacteria"/>
</dbReference>
<dbReference type="Proteomes" id="UP000095329">
    <property type="component" value="Unassembled WGS sequence"/>
</dbReference>
<keyword evidence="9" id="KW-1185">Reference proteome</keyword>
<proteinExistence type="predicted"/>
<evidence type="ECO:0000256" key="2">
    <source>
        <dbReference type="ARBA" id="ARBA00022516"/>
    </source>
</evidence>
<name>A0A1D3DM10_9ACTN</name>
<evidence type="ECO:0000259" key="7">
    <source>
        <dbReference type="SMART" id="SM00563"/>
    </source>
</evidence>
<protein>
    <submittedName>
        <fullName evidence="8">Acyltransferase</fullName>
    </submittedName>
</protein>
<dbReference type="OrthoDB" id="5184723at2"/>
<evidence type="ECO:0000256" key="6">
    <source>
        <dbReference type="SAM" id="MobiDB-lite"/>
    </source>
</evidence>
<evidence type="ECO:0000256" key="3">
    <source>
        <dbReference type="ARBA" id="ARBA00022679"/>
    </source>
</evidence>
<evidence type="ECO:0000313" key="9">
    <source>
        <dbReference type="Proteomes" id="UP000095329"/>
    </source>
</evidence>
<dbReference type="EMBL" id="ASHX02000001">
    <property type="protein sequence ID" value="OEJ93375.1"/>
    <property type="molecule type" value="Genomic_DNA"/>
</dbReference>
<keyword evidence="4" id="KW-0443">Lipid metabolism</keyword>
<accession>A0A1D3DM10</accession>
<evidence type="ECO:0000313" key="8">
    <source>
        <dbReference type="EMBL" id="OEJ93375.1"/>
    </source>
</evidence>
<dbReference type="STRING" id="1306406.J116_001735"/>
<dbReference type="PANTHER" id="PTHR10434:SF64">
    <property type="entry name" value="1-ACYL-SN-GLYCEROL-3-PHOSPHATE ACYLTRANSFERASE-RELATED"/>
    <property type="match status" value="1"/>
</dbReference>
<dbReference type="GO" id="GO:0003841">
    <property type="term" value="F:1-acylglycerol-3-phosphate O-acyltransferase activity"/>
    <property type="evidence" value="ECO:0007669"/>
    <property type="project" value="TreeGrafter"/>
</dbReference>
<feature type="domain" description="Phospholipid/glycerol acyltransferase" evidence="7">
    <location>
        <begin position="88"/>
        <end position="200"/>
    </location>
</feature>
<reference evidence="8 9" key="1">
    <citation type="journal article" date="2013" name="Genome Announc.">
        <title>Genome Sequence of Streptomyces violaceusniger Strain SPC6, a Halotolerant Streptomycete That Exhibits Rapid Growth and Development.</title>
        <authorList>
            <person name="Chen X."/>
            <person name="Zhang B."/>
            <person name="Zhang W."/>
            <person name="Wu X."/>
            <person name="Zhang M."/>
            <person name="Chen T."/>
            <person name="Liu G."/>
            <person name="Dyson P."/>
        </authorList>
    </citation>
    <scope>NUCLEOTIDE SEQUENCE [LARGE SCALE GENOMIC DNA]</scope>
    <source>
        <strain evidence="8 9">SPC6</strain>
    </source>
</reference>
<gene>
    <name evidence="8" type="ORF">J116_001735</name>
</gene>
<feature type="compositionally biased region" description="Low complexity" evidence="6">
    <location>
        <begin position="324"/>
        <end position="336"/>
    </location>
</feature>
<dbReference type="PANTHER" id="PTHR10434">
    <property type="entry name" value="1-ACYL-SN-GLYCEROL-3-PHOSPHATE ACYLTRANSFERASE"/>
    <property type="match status" value="1"/>
</dbReference>